<protein>
    <submittedName>
        <fullName evidence="1">Uncharacterized protein</fullName>
    </submittedName>
</protein>
<comment type="caution">
    <text evidence="1">The sequence shown here is derived from an EMBL/GenBank/DDBJ whole genome shotgun (WGS) entry which is preliminary data.</text>
</comment>
<proteinExistence type="predicted"/>
<gene>
    <name evidence="1" type="ORF">DFJ64_3389</name>
</gene>
<dbReference type="AlphaFoldDB" id="A0A3D9V802"/>
<reference evidence="1 2" key="1">
    <citation type="submission" date="2018-08" db="EMBL/GenBank/DDBJ databases">
        <title>Sequencing the genomes of 1000 actinobacteria strains.</title>
        <authorList>
            <person name="Klenk H.-P."/>
        </authorList>
    </citation>
    <scope>NUCLEOTIDE SEQUENCE [LARGE SCALE GENOMIC DNA]</scope>
    <source>
        <strain evidence="1 2">DSM 22891</strain>
    </source>
</reference>
<evidence type="ECO:0000313" key="2">
    <source>
        <dbReference type="Proteomes" id="UP000256485"/>
    </source>
</evidence>
<keyword evidence="2" id="KW-1185">Reference proteome</keyword>
<organism evidence="1 2">
    <name type="scientific">Thermasporomyces composti</name>
    <dbReference type="NCBI Taxonomy" id="696763"/>
    <lineage>
        <taxon>Bacteria</taxon>
        <taxon>Bacillati</taxon>
        <taxon>Actinomycetota</taxon>
        <taxon>Actinomycetes</taxon>
        <taxon>Propionibacteriales</taxon>
        <taxon>Nocardioidaceae</taxon>
        <taxon>Thermasporomyces</taxon>
    </lineage>
</organism>
<accession>A0A3D9V802</accession>
<sequence length="64" mass="6623">MEPAVPTLGSIRLAGSDGVFAGWRAGENAGCRQDLEVEATSADAARTALVLRQWAGGRVVAALR</sequence>
<name>A0A3D9V802_THECX</name>
<evidence type="ECO:0000313" key="1">
    <source>
        <dbReference type="EMBL" id="REF37928.1"/>
    </source>
</evidence>
<dbReference type="EMBL" id="QTUC01000001">
    <property type="protein sequence ID" value="REF37928.1"/>
    <property type="molecule type" value="Genomic_DNA"/>
</dbReference>
<dbReference type="Proteomes" id="UP000256485">
    <property type="component" value="Unassembled WGS sequence"/>
</dbReference>